<dbReference type="AlphaFoldDB" id="A0AAJ0HVQ6"/>
<feature type="region of interest" description="Disordered" evidence="1">
    <location>
        <begin position="1"/>
        <end position="23"/>
    </location>
</feature>
<comment type="caution">
    <text evidence="2">The sequence shown here is derived from an EMBL/GenBank/DDBJ whole genome shotgun (WGS) entry which is preliminary data.</text>
</comment>
<protein>
    <submittedName>
        <fullName evidence="2">Uncharacterized protein</fullName>
    </submittedName>
</protein>
<organism evidence="2 3">
    <name type="scientific">Lasiosphaeria hispida</name>
    <dbReference type="NCBI Taxonomy" id="260671"/>
    <lineage>
        <taxon>Eukaryota</taxon>
        <taxon>Fungi</taxon>
        <taxon>Dikarya</taxon>
        <taxon>Ascomycota</taxon>
        <taxon>Pezizomycotina</taxon>
        <taxon>Sordariomycetes</taxon>
        <taxon>Sordariomycetidae</taxon>
        <taxon>Sordariales</taxon>
        <taxon>Lasiosphaeriaceae</taxon>
        <taxon>Lasiosphaeria</taxon>
    </lineage>
</organism>
<evidence type="ECO:0000256" key="1">
    <source>
        <dbReference type="SAM" id="MobiDB-lite"/>
    </source>
</evidence>
<name>A0AAJ0HVQ6_9PEZI</name>
<keyword evidence="3" id="KW-1185">Reference proteome</keyword>
<evidence type="ECO:0000313" key="3">
    <source>
        <dbReference type="Proteomes" id="UP001275084"/>
    </source>
</evidence>
<dbReference type="Proteomes" id="UP001275084">
    <property type="component" value="Unassembled WGS sequence"/>
</dbReference>
<accession>A0AAJ0HVQ6</accession>
<reference evidence="2" key="1">
    <citation type="journal article" date="2023" name="Mol. Phylogenet. Evol.">
        <title>Genome-scale phylogeny and comparative genomics of the fungal order Sordariales.</title>
        <authorList>
            <person name="Hensen N."/>
            <person name="Bonometti L."/>
            <person name="Westerberg I."/>
            <person name="Brannstrom I.O."/>
            <person name="Guillou S."/>
            <person name="Cros-Aarteil S."/>
            <person name="Calhoun S."/>
            <person name="Haridas S."/>
            <person name="Kuo A."/>
            <person name="Mondo S."/>
            <person name="Pangilinan J."/>
            <person name="Riley R."/>
            <person name="LaButti K."/>
            <person name="Andreopoulos B."/>
            <person name="Lipzen A."/>
            <person name="Chen C."/>
            <person name="Yan M."/>
            <person name="Daum C."/>
            <person name="Ng V."/>
            <person name="Clum A."/>
            <person name="Steindorff A."/>
            <person name="Ohm R.A."/>
            <person name="Martin F."/>
            <person name="Silar P."/>
            <person name="Natvig D.O."/>
            <person name="Lalanne C."/>
            <person name="Gautier V."/>
            <person name="Ament-Velasquez S.L."/>
            <person name="Kruys A."/>
            <person name="Hutchinson M.I."/>
            <person name="Powell A.J."/>
            <person name="Barry K."/>
            <person name="Miller A.N."/>
            <person name="Grigoriev I.V."/>
            <person name="Debuchy R."/>
            <person name="Gladieux P."/>
            <person name="Hiltunen Thoren M."/>
            <person name="Johannesson H."/>
        </authorList>
    </citation>
    <scope>NUCLEOTIDE SEQUENCE</scope>
    <source>
        <strain evidence="2">CBS 955.72</strain>
    </source>
</reference>
<evidence type="ECO:0000313" key="2">
    <source>
        <dbReference type="EMBL" id="KAK3363790.1"/>
    </source>
</evidence>
<feature type="region of interest" description="Disordered" evidence="1">
    <location>
        <begin position="61"/>
        <end position="80"/>
    </location>
</feature>
<feature type="compositionally biased region" description="Low complexity" evidence="1">
    <location>
        <begin position="67"/>
        <end position="80"/>
    </location>
</feature>
<dbReference type="EMBL" id="JAUIQD010000001">
    <property type="protein sequence ID" value="KAK3363790.1"/>
    <property type="molecule type" value="Genomic_DNA"/>
</dbReference>
<feature type="compositionally biased region" description="Low complexity" evidence="1">
    <location>
        <begin position="1"/>
        <end position="11"/>
    </location>
</feature>
<feature type="compositionally biased region" description="Pro residues" evidence="1">
    <location>
        <begin position="12"/>
        <end position="21"/>
    </location>
</feature>
<feature type="compositionally biased region" description="Basic and acidic residues" evidence="1">
    <location>
        <begin position="321"/>
        <end position="340"/>
    </location>
</feature>
<proteinExistence type="predicted"/>
<feature type="region of interest" description="Disordered" evidence="1">
    <location>
        <begin position="308"/>
        <end position="347"/>
    </location>
</feature>
<gene>
    <name evidence="2" type="ORF">B0T25DRAFT_528461</name>
</gene>
<sequence length="347" mass="39122">MDSMALSSTRPPTSPSTPPPRLSINRLMALYPRERLQVHPLRWSDRQLDLIGCRIHGHDETAHGAGTHESTVTTQTTEATSCRPDPYTRFLADRLSRSFDGHGSLLADTVLNLIWPIEGQTLVNLNQSRALYFAQQPRASLPFCRVSVSVPGPDPEIISLACVDYHDTLHMRQKYFRPSSRSYKTDFPAWWRSGILYARHIPKKPEKDPVLVALIVALAQHEHRQAAVQPPPPDSSFTVRVLVFGDGWPKPIHVYVACVQARFLDKLDFPSREPAVDSGLDIDHWRIAAEPFQTLPYRVSRVLRPGHYQGTHTGSLGEAWGRAREKRKQEGDGTLDEHGSATKKKKR</sequence>
<reference evidence="2" key="2">
    <citation type="submission" date="2023-06" db="EMBL/GenBank/DDBJ databases">
        <authorList>
            <consortium name="Lawrence Berkeley National Laboratory"/>
            <person name="Haridas S."/>
            <person name="Hensen N."/>
            <person name="Bonometti L."/>
            <person name="Westerberg I."/>
            <person name="Brannstrom I.O."/>
            <person name="Guillou S."/>
            <person name="Cros-Aarteil S."/>
            <person name="Calhoun S."/>
            <person name="Kuo A."/>
            <person name="Mondo S."/>
            <person name="Pangilinan J."/>
            <person name="Riley R."/>
            <person name="Labutti K."/>
            <person name="Andreopoulos B."/>
            <person name="Lipzen A."/>
            <person name="Chen C."/>
            <person name="Yanf M."/>
            <person name="Daum C."/>
            <person name="Ng V."/>
            <person name="Clum A."/>
            <person name="Steindorff A."/>
            <person name="Ohm R."/>
            <person name="Martin F."/>
            <person name="Silar P."/>
            <person name="Natvig D."/>
            <person name="Lalanne C."/>
            <person name="Gautier V."/>
            <person name="Ament-Velasquez S.L."/>
            <person name="Kruys A."/>
            <person name="Hutchinson M.I."/>
            <person name="Powell A.J."/>
            <person name="Barry K."/>
            <person name="Miller A.N."/>
            <person name="Grigoriev I.V."/>
            <person name="Debuchy R."/>
            <person name="Gladieux P."/>
            <person name="Thoren M.H."/>
            <person name="Johannesson H."/>
        </authorList>
    </citation>
    <scope>NUCLEOTIDE SEQUENCE</scope>
    <source>
        <strain evidence="2">CBS 955.72</strain>
    </source>
</reference>